<gene>
    <name evidence="1" type="ORF">VRU48_02945</name>
</gene>
<evidence type="ECO:0000313" key="2">
    <source>
        <dbReference type="Proteomes" id="UP001336835"/>
    </source>
</evidence>
<dbReference type="RefSeq" id="WP_330106430.1">
    <property type="nucleotide sequence ID" value="NZ_JAZDQT010000001.1"/>
</dbReference>
<organism evidence="1 2">
    <name type="scientific">Pedobacter albus</name>
    <dbReference type="NCBI Taxonomy" id="3113905"/>
    <lineage>
        <taxon>Bacteria</taxon>
        <taxon>Pseudomonadati</taxon>
        <taxon>Bacteroidota</taxon>
        <taxon>Sphingobacteriia</taxon>
        <taxon>Sphingobacteriales</taxon>
        <taxon>Sphingobacteriaceae</taxon>
        <taxon>Pedobacter</taxon>
    </lineage>
</organism>
<sequence>MKDGVKYTVSLSFEEIKLPPFQDILILGRDGAQGRIGLSRSFELLIPNGFETIPIDEDNVEAIFVNKKILRKLPVDRLIAILKEKVFPFVSKEELIRVDCRINIALNNIELEHRT</sequence>
<accession>A0ABU7I464</accession>
<protein>
    <submittedName>
        <fullName evidence="1">Uncharacterized protein</fullName>
    </submittedName>
</protein>
<reference evidence="1 2" key="1">
    <citation type="submission" date="2024-01" db="EMBL/GenBank/DDBJ databases">
        <title>Pedobacter sp. nov., isolated from fresh soil.</title>
        <authorList>
            <person name="Le N.T.T."/>
        </authorList>
    </citation>
    <scope>NUCLEOTIDE SEQUENCE [LARGE SCALE GENOMIC DNA]</scope>
    <source>
        <strain evidence="1 2">KR3-3</strain>
    </source>
</reference>
<dbReference type="Proteomes" id="UP001336835">
    <property type="component" value="Unassembled WGS sequence"/>
</dbReference>
<name>A0ABU7I464_9SPHI</name>
<evidence type="ECO:0000313" key="1">
    <source>
        <dbReference type="EMBL" id="MEE1944049.1"/>
    </source>
</evidence>
<dbReference type="EMBL" id="JAZDQT010000001">
    <property type="protein sequence ID" value="MEE1944049.1"/>
    <property type="molecule type" value="Genomic_DNA"/>
</dbReference>
<comment type="caution">
    <text evidence="1">The sequence shown here is derived from an EMBL/GenBank/DDBJ whole genome shotgun (WGS) entry which is preliminary data.</text>
</comment>
<keyword evidence="2" id="KW-1185">Reference proteome</keyword>
<proteinExistence type="predicted"/>